<dbReference type="EMBL" id="ML976619">
    <property type="protein sequence ID" value="KAF1841189.1"/>
    <property type="molecule type" value="Genomic_DNA"/>
</dbReference>
<evidence type="ECO:0000256" key="1">
    <source>
        <dbReference type="SAM" id="MobiDB-lite"/>
    </source>
</evidence>
<accession>A0A9P4L4D1</accession>
<feature type="compositionally biased region" description="Basic residues" evidence="1">
    <location>
        <begin position="332"/>
        <end position="342"/>
    </location>
</feature>
<protein>
    <submittedName>
        <fullName evidence="2">Uncharacterized protein</fullName>
    </submittedName>
</protein>
<comment type="caution">
    <text evidence="2">The sequence shown here is derived from an EMBL/GenBank/DDBJ whole genome shotgun (WGS) entry which is preliminary data.</text>
</comment>
<feature type="region of interest" description="Disordered" evidence="1">
    <location>
        <begin position="316"/>
        <end position="342"/>
    </location>
</feature>
<feature type="region of interest" description="Disordered" evidence="1">
    <location>
        <begin position="44"/>
        <end position="72"/>
    </location>
</feature>
<dbReference type="OrthoDB" id="3718497at2759"/>
<dbReference type="AlphaFoldDB" id="A0A9P4L4D1"/>
<organism evidence="2 3">
    <name type="scientific">Cucurbitaria berberidis CBS 394.84</name>
    <dbReference type="NCBI Taxonomy" id="1168544"/>
    <lineage>
        <taxon>Eukaryota</taxon>
        <taxon>Fungi</taxon>
        <taxon>Dikarya</taxon>
        <taxon>Ascomycota</taxon>
        <taxon>Pezizomycotina</taxon>
        <taxon>Dothideomycetes</taxon>
        <taxon>Pleosporomycetidae</taxon>
        <taxon>Pleosporales</taxon>
        <taxon>Pleosporineae</taxon>
        <taxon>Cucurbitariaceae</taxon>
        <taxon>Cucurbitaria</taxon>
    </lineage>
</organism>
<feature type="compositionally biased region" description="Polar residues" evidence="1">
    <location>
        <begin position="49"/>
        <end position="72"/>
    </location>
</feature>
<proteinExistence type="predicted"/>
<reference evidence="2" key="1">
    <citation type="submission" date="2020-01" db="EMBL/GenBank/DDBJ databases">
        <authorList>
            <consortium name="DOE Joint Genome Institute"/>
            <person name="Haridas S."/>
            <person name="Albert R."/>
            <person name="Binder M."/>
            <person name="Bloem J."/>
            <person name="Labutti K."/>
            <person name="Salamov A."/>
            <person name="Andreopoulos B."/>
            <person name="Baker S.E."/>
            <person name="Barry K."/>
            <person name="Bills G."/>
            <person name="Bluhm B.H."/>
            <person name="Cannon C."/>
            <person name="Castanera R."/>
            <person name="Culley D.E."/>
            <person name="Daum C."/>
            <person name="Ezra D."/>
            <person name="Gonzalez J.B."/>
            <person name="Henrissat B."/>
            <person name="Kuo A."/>
            <person name="Liang C."/>
            <person name="Lipzen A."/>
            <person name="Lutzoni F."/>
            <person name="Magnuson J."/>
            <person name="Mondo S."/>
            <person name="Nolan M."/>
            <person name="Ohm R."/>
            <person name="Pangilinan J."/>
            <person name="Park H.-J."/>
            <person name="Ramirez L."/>
            <person name="Alfaro M."/>
            <person name="Sun H."/>
            <person name="Tritt A."/>
            <person name="Yoshinaga Y."/>
            <person name="Zwiers L.-H."/>
            <person name="Turgeon B.G."/>
            <person name="Goodwin S.B."/>
            <person name="Spatafora J.W."/>
            <person name="Crous P.W."/>
            <person name="Grigoriev I.V."/>
        </authorList>
    </citation>
    <scope>NUCLEOTIDE SEQUENCE</scope>
    <source>
        <strain evidence="2">CBS 394.84</strain>
    </source>
</reference>
<dbReference type="RefSeq" id="XP_040783752.1">
    <property type="nucleotide sequence ID" value="XM_040934304.1"/>
</dbReference>
<dbReference type="GeneID" id="63851555"/>
<gene>
    <name evidence="2" type="ORF">K460DRAFT_371203</name>
</gene>
<sequence>MPLPPVGIPKGELANTPLSRTRFSSSLSHQTSFEYKVLDASRPKHVPRATSSTCSSLQTRNSRSAASQTQSKLESLPVEIVNQILSCFTHPRSRLPGLTETQSAHDFPRQTKSEVKSKEDLTQPPDTDRWAADLFSWHLLSHPFHTLSMTSKRCNELVESYCSHLVRSCNGTMFNLAFAQLDKYGSKCVYPDLSGIVYRRLWLQHAPRRCIYCSAVLDCYPFRLVKRVIAACEDCFYRQTLTVDEVERQYHISAAAIRASPHIRSKPGSVWVLRIDVESLALQLYGTRAFHSAHVEQMGKPCSICAITRFLPTQNQLSKPKPSQKVRPLASLKRKAIKRSTR</sequence>
<feature type="compositionally biased region" description="Basic and acidic residues" evidence="1">
    <location>
        <begin position="106"/>
        <end position="125"/>
    </location>
</feature>
<evidence type="ECO:0000313" key="3">
    <source>
        <dbReference type="Proteomes" id="UP000800039"/>
    </source>
</evidence>
<feature type="region of interest" description="Disordered" evidence="1">
    <location>
        <begin position="98"/>
        <end position="125"/>
    </location>
</feature>
<keyword evidence="3" id="KW-1185">Reference proteome</keyword>
<name>A0A9P4L4D1_9PLEO</name>
<dbReference type="Proteomes" id="UP000800039">
    <property type="component" value="Unassembled WGS sequence"/>
</dbReference>
<evidence type="ECO:0000313" key="2">
    <source>
        <dbReference type="EMBL" id="KAF1841189.1"/>
    </source>
</evidence>